<reference evidence="1 2" key="1">
    <citation type="submission" date="2019-08" db="EMBL/GenBank/DDBJ databases">
        <authorList>
            <person name="Alioto T."/>
            <person name="Alioto T."/>
            <person name="Gomez Garrido J."/>
        </authorList>
    </citation>
    <scope>NUCLEOTIDE SEQUENCE [LARGE SCALE GENOMIC DNA]</scope>
</reference>
<evidence type="ECO:0000313" key="2">
    <source>
        <dbReference type="Proteomes" id="UP000325440"/>
    </source>
</evidence>
<sequence>MEKILYNDTITLLNNGEPIRLNPSNCHFSIIDLSLLSVSLAQRISWSVLREIYDSDYLPILITLLSTKTMSSFSTHRWKLKNPDWELFSTLADTFMQENPHSDISTIEDDTTFISESIIRAAEISIGKTSTTVKKTKSLGGMM</sequence>
<dbReference type="Gene3D" id="3.60.10.10">
    <property type="entry name" value="Endonuclease/exonuclease/phosphatase"/>
    <property type="match status" value="1"/>
</dbReference>
<dbReference type="InterPro" id="IPR036691">
    <property type="entry name" value="Endo/exonu/phosph_ase_sf"/>
</dbReference>
<proteinExistence type="predicted"/>
<dbReference type="EMBL" id="CABPRJ010000099">
    <property type="protein sequence ID" value="VVC27373.1"/>
    <property type="molecule type" value="Genomic_DNA"/>
</dbReference>
<evidence type="ECO:0000313" key="1">
    <source>
        <dbReference type="EMBL" id="VVC27373.1"/>
    </source>
</evidence>
<dbReference type="AlphaFoldDB" id="A0A5E4M7P8"/>
<name>A0A5E4M7P8_9HEMI</name>
<keyword evidence="2" id="KW-1185">Reference proteome</keyword>
<dbReference type="Proteomes" id="UP000325440">
    <property type="component" value="Unassembled WGS sequence"/>
</dbReference>
<organism evidence="1 2">
    <name type="scientific">Cinara cedri</name>
    <dbReference type="NCBI Taxonomy" id="506608"/>
    <lineage>
        <taxon>Eukaryota</taxon>
        <taxon>Metazoa</taxon>
        <taxon>Ecdysozoa</taxon>
        <taxon>Arthropoda</taxon>
        <taxon>Hexapoda</taxon>
        <taxon>Insecta</taxon>
        <taxon>Pterygota</taxon>
        <taxon>Neoptera</taxon>
        <taxon>Paraneoptera</taxon>
        <taxon>Hemiptera</taxon>
        <taxon>Sternorrhyncha</taxon>
        <taxon>Aphidomorpha</taxon>
        <taxon>Aphidoidea</taxon>
        <taxon>Aphididae</taxon>
        <taxon>Lachninae</taxon>
        <taxon>Cinara</taxon>
    </lineage>
</organism>
<protein>
    <submittedName>
        <fullName evidence="1">Uncharacterized protein</fullName>
    </submittedName>
</protein>
<accession>A0A5E4M7P8</accession>
<gene>
    <name evidence="1" type="ORF">CINCED_3A012531</name>
</gene>